<dbReference type="KEGG" id="asx:CDL62_06600"/>
<accession>A0A1T5A735</accession>
<keyword evidence="1" id="KW-1133">Transmembrane helix</keyword>
<dbReference type="Proteomes" id="UP000191055">
    <property type="component" value="Unassembled WGS sequence"/>
</dbReference>
<reference evidence="2 3" key="1">
    <citation type="submission" date="2017-02" db="EMBL/GenBank/DDBJ databases">
        <authorList>
            <person name="Peterson S.W."/>
        </authorList>
    </citation>
    <scope>NUCLEOTIDE SEQUENCE [LARGE SCALE GENOMIC DNA]</scope>
    <source>
        <strain evidence="2 3">DSM 24412</strain>
    </source>
</reference>
<evidence type="ECO:0000256" key="1">
    <source>
        <dbReference type="SAM" id="Phobius"/>
    </source>
</evidence>
<dbReference type="EMBL" id="FUYV01000001">
    <property type="protein sequence ID" value="SKB30740.1"/>
    <property type="molecule type" value="Genomic_DNA"/>
</dbReference>
<gene>
    <name evidence="2" type="ORF">SAMN03080601_00117</name>
</gene>
<name>A0A1T5A735_9BACT</name>
<evidence type="ECO:0000313" key="2">
    <source>
        <dbReference type="EMBL" id="SKB30740.1"/>
    </source>
</evidence>
<dbReference type="AlphaFoldDB" id="A0A1T5A735"/>
<evidence type="ECO:0000313" key="3">
    <source>
        <dbReference type="Proteomes" id="UP000191055"/>
    </source>
</evidence>
<keyword evidence="1" id="KW-0812">Transmembrane</keyword>
<dbReference type="STRING" id="889453.SAMN03080601_00117"/>
<organism evidence="2 3">
    <name type="scientific">Alkalitalea saponilacus</name>
    <dbReference type="NCBI Taxonomy" id="889453"/>
    <lineage>
        <taxon>Bacteria</taxon>
        <taxon>Pseudomonadati</taxon>
        <taxon>Bacteroidota</taxon>
        <taxon>Bacteroidia</taxon>
        <taxon>Marinilabiliales</taxon>
        <taxon>Marinilabiliaceae</taxon>
        <taxon>Alkalitalea</taxon>
    </lineage>
</organism>
<protein>
    <submittedName>
        <fullName evidence="2">Uncharacterized protein</fullName>
    </submittedName>
</protein>
<proteinExistence type="predicted"/>
<keyword evidence="3" id="KW-1185">Reference proteome</keyword>
<keyword evidence="1" id="KW-0472">Membrane</keyword>
<sequence>MNIPERFITLEFIIIIYFKYYVTFMNCKQLNILTMKKMISLLVVVVFAITNMSAQNDAEKLTALLDGVLDLSEASITENTTVPVISQLAAQQAETTIELTKENISEAFTKGMDYANALIIVGQHTIVKITNWSDCVASGSWDACMPKGEGLIRRGSYTESNDYINNIIGVPDAQTRTLYLFK</sequence>
<feature type="transmembrane region" description="Helical" evidence="1">
    <location>
        <begin position="6"/>
        <end position="26"/>
    </location>
</feature>